<dbReference type="Proteomes" id="UP000216444">
    <property type="component" value="Unassembled WGS sequence"/>
</dbReference>
<evidence type="ECO:0000256" key="1">
    <source>
        <dbReference type="SAM" id="MobiDB-lite"/>
    </source>
</evidence>
<dbReference type="NCBIfam" id="TIGR03897">
    <property type="entry name" value="lanti_2_LanM"/>
    <property type="match status" value="1"/>
</dbReference>
<dbReference type="InterPro" id="IPR025410">
    <property type="entry name" value="Lant_dehyd"/>
</dbReference>
<evidence type="ECO:0000313" key="3">
    <source>
        <dbReference type="EMBL" id="OZG55573.1"/>
    </source>
</evidence>
<dbReference type="InterPro" id="IPR017146">
    <property type="entry name" value="Lanti_2_LanM"/>
</dbReference>
<feature type="domain" description="Lantibiotic biosynthesis protein dehydration" evidence="2">
    <location>
        <begin position="202"/>
        <end position="570"/>
    </location>
</feature>
<gene>
    <name evidence="3" type="ORF">BTIS_1945</name>
</gene>
<dbReference type="Pfam" id="PF13575">
    <property type="entry name" value="DUF4135"/>
    <property type="match status" value="1"/>
</dbReference>
<protein>
    <submittedName>
        <fullName evidence="3">Lantibiotic-modifying protein</fullName>
    </submittedName>
</protein>
<dbReference type="AlphaFoldDB" id="A0A261F9B0"/>
<accession>A0A261F9B0</accession>
<proteinExistence type="predicted"/>
<reference evidence="3 4" key="1">
    <citation type="journal article" date="2017" name="BMC Genomics">
        <title>Comparative genomic and phylogenomic analyses of the Bifidobacteriaceae family.</title>
        <authorList>
            <person name="Lugli G.A."/>
            <person name="Milani C."/>
            <person name="Turroni F."/>
            <person name="Duranti S."/>
            <person name="Mancabelli L."/>
            <person name="Mangifesta M."/>
            <person name="Ferrario C."/>
            <person name="Modesto M."/>
            <person name="Mattarelli P."/>
            <person name="Jiri K."/>
            <person name="van Sinderen D."/>
            <person name="Ventura M."/>
        </authorList>
    </citation>
    <scope>NUCLEOTIDE SEQUENCE [LARGE SCALE GENOMIC DNA]</scope>
    <source>
        <strain evidence="3 4">DSM 100201</strain>
    </source>
</reference>
<organism evidence="3 4">
    <name type="scientific">Bifidobacterium tissieri</name>
    <dbReference type="NCBI Taxonomy" id="1630162"/>
    <lineage>
        <taxon>Bacteria</taxon>
        <taxon>Bacillati</taxon>
        <taxon>Actinomycetota</taxon>
        <taxon>Actinomycetes</taxon>
        <taxon>Bifidobacteriales</taxon>
        <taxon>Bifidobacteriaceae</taxon>
        <taxon>Bifidobacterium</taxon>
    </lineage>
</organism>
<evidence type="ECO:0000313" key="4">
    <source>
        <dbReference type="Proteomes" id="UP000216444"/>
    </source>
</evidence>
<feature type="region of interest" description="Disordered" evidence="1">
    <location>
        <begin position="632"/>
        <end position="651"/>
    </location>
</feature>
<dbReference type="EMBL" id="MWWV01000018">
    <property type="protein sequence ID" value="OZG55573.1"/>
    <property type="molecule type" value="Genomic_DNA"/>
</dbReference>
<name>A0A261F9B0_9BIFI</name>
<evidence type="ECO:0000259" key="2">
    <source>
        <dbReference type="Pfam" id="PF13575"/>
    </source>
</evidence>
<feature type="compositionally biased region" description="Polar residues" evidence="1">
    <location>
        <begin position="632"/>
        <end position="642"/>
    </location>
</feature>
<keyword evidence="4" id="KW-1185">Reference proteome</keyword>
<comment type="caution">
    <text evidence="3">The sequence shown here is derived from an EMBL/GenBank/DDBJ whole genome shotgun (WGS) entry which is preliminary data.</text>
</comment>
<sequence length="651" mass="74282">MNPLSISSALSIAERYQHHKSSTHCNTASDSFRLWTSRNSSLTSKDFDSMLKLRGYDKDQYAQCVREAPEMSHEELLEREAWYHFFSVIEECNTDEATPFDAEAGYLNAFMPFVAYAHQKLSDAFDNAICMANNEHAGTVMEQCLIALGSRLLNIGLKTLVLELNRERMNGHLSGEDSHARFAAYTRIAAQPEYRTALFDRYPVLARMLTQATNYFITFVSEIVRRVDDNAMELATLLHTEAPLRLESMELDGGDSHDHGRTAAMLTINDSKVAYKPRNLSIHTMFADLTHACERHAGFLPMHVPGILDKGTYAFEEFVAKRDCTTEDEVRRYYTRFGQLLGLVWFLHGNDMHYENIIPCGEYPQIIDYETIATNYVMMDLPQDSADMVVQQRLRDSLAGSSFLPTRMILDAAGHAVDLSALNPEDQRIPSTIAVPVDLDSDQARYERQDGVFSKREYLLHINGMLADPYRYGGEMLHGFDLAMDALRAVDEAELRGIVERDANVCRILVRATNIYSRFQDFIHHPSTLTDMTKVEAVLENLYVFPYRNKAIFLSEYRQMMEGDIPMFTARLNSRDMQEPGGGTIGPVFERSVTERILDTYAHLEREAEFQRQLIRNALRLSVNTCSTATPCRNTSDWSRSGKQQRKDDER</sequence>